<evidence type="ECO:0000256" key="6">
    <source>
        <dbReference type="ARBA" id="ARBA00022490"/>
    </source>
</evidence>
<evidence type="ECO:0000259" key="17">
    <source>
        <dbReference type="Pfam" id="PF01923"/>
    </source>
</evidence>
<keyword evidence="19" id="KW-1185">Reference proteome</keyword>
<keyword evidence="6" id="KW-0963">Cytoplasm</keyword>
<comment type="pathway">
    <text evidence="2 16">Cofactor biosynthesis; adenosylcobalamin biosynthesis; adenosylcobalamin from cob(II)yrinate a,c-diamide: step 2/7.</text>
</comment>
<dbReference type="InterPro" id="IPR036451">
    <property type="entry name" value="CblAdoTrfase-like_sf"/>
</dbReference>
<proteinExistence type="inferred from homology"/>
<gene>
    <name evidence="18" type="ordered locus">Rcas_3787</name>
</gene>
<evidence type="ECO:0000313" key="19">
    <source>
        <dbReference type="Proteomes" id="UP000000263"/>
    </source>
</evidence>
<evidence type="ECO:0000256" key="13">
    <source>
        <dbReference type="ARBA" id="ARBA00033354"/>
    </source>
</evidence>
<dbReference type="KEGG" id="rca:Rcas_3787"/>
<dbReference type="NCBIfam" id="TIGR00636">
    <property type="entry name" value="PduO_Nterm"/>
    <property type="match status" value="1"/>
</dbReference>
<dbReference type="Pfam" id="PF01923">
    <property type="entry name" value="Cob_adeno_trans"/>
    <property type="match status" value="1"/>
</dbReference>
<comment type="catalytic activity">
    <reaction evidence="14 16">
        <text>2 cob(II)yrinate a,c diamide + reduced [electron-transfer flavoprotein] + 2 ATP = 2 adenosylcob(III)yrinate a,c-diamide + 2 triphosphate + oxidized [electron-transfer flavoprotein] + 3 H(+)</text>
        <dbReference type="Rhea" id="RHEA:11528"/>
        <dbReference type="Rhea" id="RHEA-COMP:10685"/>
        <dbReference type="Rhea" id="RHEA-COMP:10686"/>
        <dbReference type="ChEBI" id="CHEBI:15378"/>
        <dbReference type="ChEBI" id="CHEBI:18036"/>
        <dbReference type="ChEBI" id="CHEBI:30616"/>
        <dbReference type="ChEBI" id="CHEBI:57692"/>
        <dbReference type="ChEBI" id="CHEBI:58307"/>
        <dbReference type="ChEBI" id="CHEBI:58503"/>
        <dbReference type="ChEBI" id="CHEBI:58537"/>
        <dbReference type="EC" id="2.5.1.17"/>
    </reaction>
</comment>
<evidence type="ECO:0000256" key="15">
    <source>
        <dbReference type="ARBA" id="ARBA00048692"/>
    </source>
</evidence>
<dbReference type="FunFam" id="1.20.1200.10:FF:000003">
    <property type="entry name" value="ATP:cob(I)alamin adenosyltransferase"/>
    <property type="match status" value="1"/>
</dbReference>
<evidence type="ECO:0000256" key="16">
    <source>
        <dbReference type="RuleBase" id="RU366026"/>
    </source>
</evidence>
<evidence type="ECO:0000256" key="3">
    <source>
        <dbReference type="ARBA" id="ARBA00007487"/>
    </source>
</evidence>
<dbReference type="eggNOG" id="COG2096">
    <property type="taxonomic scope" value="Bacteria"/>
</dbReference>
<organism evidence="18 19">
    <name type="scientific">Roseiflexus castenholzii (strain DSM 13941 / HLO8)</name>
    <dbReference type="NCBI Taxonomy" id="383372"/>
    <lineage>
        <taxon>Bacteria</taxon>
        <taxon>Bacillati</taxon>
        <taxon>Chloroflexota</taxon>
        <taxon>Chloroflexia</taxon>
        <taxon>Chloroflexales</taxon>
        <taxon>Roseiflexineae</taxon>
        <taxon>Roseiflexaceae</taxon>
        <taxon>Roseiflexus</taxon>
    </lineage>
</organism>
<evidence type="ECO:0000256" key="2">
    <source>
        <dbReference type="ARBA" id="ARBA00005121"/>
    </source>
</evidence>
<evidence type="ECO:0000256" key="1">
    <source>
        <dbReference type="ARBA" id="ARBA00004496"/>
    </source>
</evidence>
<keyword evidence="9 16" id="KW-0547">Nucleotide-binding</keyword>
<comment type="subcellular location">
    <subcellularLocation>
        <location evidence="1">Cytoplasm</location>
    </subcellularLocation>
</comment>
<feature type="domain" description="Cobalamin adenosyltransferase-like" evidence="17">
    <location>
        <begin position="6"/>
        <end position="167"/>
    </location>
</feature>
<dbReference type="Proteomes" id="UP000000263">
    <property type="component" value="Chromosome"/>
</dbReference>
<dbReference type="PANTHER" id="PTHR12213:SF0">
    <property type="entry name" value="CORRINOID ADENOSYLTRANSFERASE MMAB"/>
    <property type="match status" value="1"/>
</dbReference>
<evidence type="ECO:0000256" key="11">
    <source>
        <dbReference type="ARBA" id="ARBA00031529"/>
    </source>
</evidence>
<dbReference type="STRING" id="383372.Rcas_3787"/>
<dbReference type="Gene3D" id="1.20.1200.10">
    <property type="entry name" value="Cobalamin adenosyltransferase-like"/>
    <property type="match status" value="1"/>
</dbReference>
<evidence type="ECO:0000256" key="8">
    <source>
        <dbReference type="ARBA" id="ARBA00022679"/>
    </source>
</evidence>
<protein>
    <recommendedName>
        <fullName evidence="5 16">Corrinoid adenosyltransferase</fullName>
        <ecNumber evidence="4 16">2.5.1.17</ecNumber>
    </recommendedName>
    <alternativeName>
        <fullName evidence="11 16">Cob(II)alamin adenosyltransferase</fullName>
    </alternativeName>
    <alternativeName>
        <fullName evidence="13 16">Cob(II)yrinic acid a,c-diamide adenosyltransferase</fullName>
    </alternativeName>
    <alternativeName>
        <fullName evidence="12 16">Cobinamide/cobalamin adenosyltransferase</fullName>
    </alternativeName>
</protein>
<keyword evidence="10 16" id="KW-0067">ATP-binding</keyword>
<dbReference type="InterPro" id="IPR029499">
    <property type="entry name" value="PduO-typ"/>
</dbReference>
<dbReference type="GO" id="GO:0005737">
    <property type="term" value="C:cytoplasm"/>
    <property type="evidence" value="ECO:0007669"/>
    <property type="project" value="UniProtKB-SubCell"/>
</dbReference>
<sequence length="191" mass="20591">MTGMKIYTRTGDEGETGLWGGLRVPKDAPRVQAYGTVDECNAAIGVARSAGVDTYLDALLARVQSDLFVVGADLATPGEAANIPRIGADAVQALEQAIDELEAQLEPLRQFILPGGAPSAAYLHLARTICRRAERRVVTLSRSEPVNPQITIYLNRLSDFLFVAARCANASAGVPDVPWESPRMRKEAKDE</sequence>
<dbReference type="UniPathway" id="UPA00148">
    <property type="reaction ID" value="UER00233"/>
</dbReference>
<evidence type="ECO:0000256" key="14">
    <source>
        <dbReference type="ARBA" id="ARBA00048555"/>
    </source>
</evidence>
<evidence type="ECO:0000313" key="18">
    <source>
        <dbReference type="EMBL" id="ABU59826.1"/>
    </source>
</evidence>
<evidence type="ECO:0000256" key="12">
    <source>
        <dbReference type="ARBA" id="ARBA00033334"/>
    </source>
</evidence>
<name>A7NQI0_ROSCS</name>
<dbReference type="SUPFAM" id="SSF89028">
    <property type="entry name" value="Cobalamin adenosyltransferase-like"/>
    <property type="match status" value="1"/>
</dbReference>
<evidence type="ECO:0000256" key="5">
    <source>
        <dbReference type="ARBA" id="ARBA00020963"/>
    </source>
</evidence>
<dbReference type="EC" id="2.5.1.17" evidence="4 16"/>
<dbReference type="HOGENOM" id="CLU_083486_0_2_0"/>
<comment type="catalytic activity">
    <reaction evidence="15 16">
        <text>2 cob(II)alamin + reduced [electron-transfer flavoprotein] + 2 ATP = 2 adenosylcob(III)alamin + 2 triphosphate + oxidized [electron-transfer flavoprotein] + 3 H(+)</text>
        <dbReference type="Rhea" id="RHEA:28671"/>
        <dbReference type="Rhea" id="RHEA-COMP:10685"/>
        <dbReference type="Rhea" id="RHEA-COMP:10686"/>
        <dbReference type="ChEBI" id="CHEBI:15378"/>
        <dbReference type="ChEBI" id="CHEBI:16304"/>
        <dbReference type="ChEBI" id="CHEBI:18036"/>
        <dbReference type="ChEBI" id="CHEBI:18408"/>
        <dbReference type="ChEBI" id="CHEBI:30616"/>
        <dbReference type="ChEBI" id="CHEBI:57692"/>
        <dbReference type="ChEBI" id="CHEBI:58307"/>
        <dbReference type="EC" id="2.5.1.17"/>
    </reaction>
</comment>
<evidence type="ECO:0000256" key="10">
    <source>
        <dbReference type="ARBA" id="ARBA00022840"/>
    </source>
</evidence>
<dbReference type="GO" id="GO:0005524">
    <property type="term" value="F:ATP binding"/>
    <property type="evidence" value="ECO:0007669"/>
    <property type="project" value="UniProtKB-UniRule"/>
</dbReference>
<keyword evidence="7 16" id="KW-0169">Cobalamin biosynthesis</keyword>
<dbReference type="GO" id="GO:0009236">
    <property type="term" value="P:cobalamin biosynthetic process"/>
    <property type="evidence" value="ECO:0007669"/>
    <property type="project" value="UniProtKB-UniRule"/>
</dbReference>
<keyword evidence="8 16" id="KW-0808">Transferase</keyword>
<dbReference type="EMBL" id="CP000804">
    <property type="protein sequence ID" value="ABU59826.1"/>
    <property type="molecule type" value="Genomic_DNA"/>
</dbReference>
<evidence type="ECO:0000256" key="4">
    <source>
        <dbReference type="ARBA" id="ARBA00012454"/>
    </source>
</evidence>
<accession>A7NQI0</accession>
<evidence type="ECO:0000256" key="9">
    <source>
        <dbReference type="ARBA" id="ARBA00022741"/>
    </source>
</evidence>
<reference evidence="18 19" key="1">
    <citation type="submission" date="2007-08" db="EMBL/GenBank/DDBJ databases">
        <title>Complete sequence of Roseiflexus castenholzii DSM 13941.</title>
        <authorList>
            <consortium name="US DOE Joint Genome Institute"/>
            <person name="Copeland A."/>
            <person name="Lucas S."/>
            <person name="Lapidus A."/>
            <person name="Barry K."/>
            <person name="Glavina del Rio T."/>
            <person name="Dalin E."/>
            <person name="Tice H."/>
            <person name="Pitluck S."/>
            <person name="Thompson L.S."/>
            <person name="Brettin T."/>
            <person name="Bruce D."/>
            <person name="Detter J.C."/>
            <person name="Han C."/>
            <person name="Tapia R."/>
            <person name="Schmutz J."/>
            <person name="Larimer F."/>
            <person name="Land M."/>
            <person name="Hauser L."/>
            <person name="Kyrpides N."/>
            <person name="Mikhailova N."/>
            <person name="Bryant D.A."/>
            <person name="Hanada S."/>
            <person name="Tsukatani Y."/>
            <person name="Richardson P."/>
        </authorList>
    </citation>
    <scope>NUCLEOTIDE SEQUENCE [LARGE SCALE GENOMIC DNA]</scope>
    <source>
        <strain evidence="19">DSM 13941 / HLO8</strain>
    </source>
</reference>
<dbReference type="GO" id="GO:0008817">
    <property type="term" value="F:corrinoid adenosyltransferase activity"/>
    <property type="evidence" value="ECO:0007669"/>
    <property type="project" value="UniProtKB-UniRule"/>
</dbReference>
<dbReference type="PANTHER" id="PTHR12213">
    <property type="entry name" value="CORRINOID ADENOSYLTRANSFERASE"/>
    <property type="match status" value="1"/>
</dbReference>
<comment type="similarity">
    <text evidence="3 16">Belongs to the Cob(I)alamin adenosyltransferase family.</text>
</comment>
<evidence type="ECO:0000256" key="7">
    <source>
        <dbReference type="ARBA" id="ARBA00022573"/>
    </source>
</evidence>
<dbReference type="AlphaFoldDB" id="A7NQI0"/>
<dbReference type="InterPro" id="IPR016030">
    <property type="entry name" value="CblAdoTrfase-like"/>
</dbReference>